<dbReference type="GeneTree" id="ENSGT00940000168682"/>
<dbReference type="InterPro" id="IPR034609">
    <property type="entry name" value="Syce2"/>
</dbReference>
<dbReference type="GO" id="GO:0000801">
    <property type="term" value="C:central element"/>
    <property type="evidence" value="ECO:0007669"/>
    <property type="project" value="InterPro"/>
</dbReference>
<dbReference type="GO" id="GO:0007130">
    <property type="term" value="P:synaptonemal complex assembly"/>
    <property type="evidence" value="ECO:0007669"/>
    <property type="project" value="InterPro"/>
</dbReference>
<organism evidence="1 2">
    <name type="scientific">Amphilophus citrinellus</name>
    <name type="common">Midas cichlid</name>
    <name type="synonym">Cichlasoma citrinellum</name>
    <dbReference type="NCBI Taxonomy" id="61819"/>
    <lineage>
        <taxon>Eukaryota</taxon>
        <taxon>Metazoa</taxon>
        <taxon>Chordata</taxon>
        <taxon>Craniata</taxon>
        <taxon>Vertebrata</taxon>
        <taxon>Euteleostomi</taxon>
        <taxon>Actinopterygii</taxon>
        <taxon>Neopterygii</taxon>
        <taxon>Teleostei</taxon>
        <taxon>Neoteleostei</taxon>
        <taxon>Acanthomorphata</taxon>
        <taxon>Ovalentaria</taxon>
        <taxon>Cichlomorphae</taxon>
        <taxon>Cichliformes</taxon>
        <taxon>Cichlidae</taxon>
        <taxon>New World cichlids</taxon>
        <taxon>Cichlasomatinae</taxon>
        <taxon>Heroini</taxon>
        <taxon>Amphilophus</taxon>
    </lineage>
</organism>
<dbReference type="OMA" id="MDFFFED"/>
<sequence length="167" mass="19397">CQDHVFADSRSFQLQLIFLSNSFSNLHHDACCYHQNLHYNKISSCNQIHSAFFFVYICNVYCSSGIDDISKRAQELVEKINHNRTSDQNMIDSFQEMLIEKVTEMCQQMKEHMYTVYEENSDNMQVKLQELSEVLESCTKLSHELLEASRALASLREGLAISQEIEL</sequence>
<dbReference type="Ensembl" id="ENSACIT00000009148.1">
    <property type="protein sequence ID" value="ENSACIP00000008880.1"/>
    <property type="gene ID" value="ENSACIG00000006943.1"/>
</dbReference>
<protein>
    <submittedName>
        <fullName evidence="1">Synaptonemal complex central element protein 2</fullName>
    </submittedName>
</protein>
<dbReference type="PANTHER" id="PTHR28398:SF1">
    <property type="entry name" value="SYNAPTONEMAL COMPLEX CENTRAL ELEMENT PROTEIN 2"/>
    <property type="match status" value="1"/>
</dbReference>
<dbReference type="STRING" id="61819.ENSACIP00000008880"/>
<name>A0A3Q0RJE2_AMPCI</name>
<reference evidence="1" key="1">
    <citation type="submission" date="2025-08" db="UniProtKB">
        <authorList>
            <consortium name="Ensembl"/>
        </authorList>
    </citation>
    <scope>IDENTIFICATION</scope>
</reference>
<proteinExistence type="predicted"/>
<keyword evidence="2" id="KW-1185">Reference proteome</keyword>
<dbReference type="AlphaFoldDB" id="A0A3Q0RJE2"/>
<reference evidence="1" key="2">
    <citation type="submission" date="2025-09" db="UniProtKB">
        <authorList>
            <consortium name="Ensembl"/>
        </authorList>
    </citation>
    <scope>IDENTIFICATION</scope>
</reference>
<dbReference type="Proteomes" id="UP000261340">
    <property type="component" value="Unplaced"/>
</dbReference>
<evidence type="ECO:0000313" key="2">
    <source>
        <dbReference type="Proteomes" id="UP000261340"/>
    </source>
</evidence>
<dbReference type="PANTHER" id="PTHR28398">
    <property type="entry name" value="SYNAPTONEMAL COMPLEX CENTRAL ELEMENT PROTEIN 2"/>
    <property type="match status" value="1"/>
</dbReference>
<evidence type="ECO:0000313" key="1">
    <source>
        <dbReference type="Ensembl" id="ENSACIP00000008880.1"/>
    </source>
</evidence>
<accession>A0A3Q0RJE2</accession>